<feature type="binding site" evidence="5">
    <location>
        <begin position="41"/>
        <end position="45"/>
    </location>
    <ligand>
        <name>S-adenosyl-L-methionine</name>
        <dbReference type="ChEBI" id="CHEBI:59789"/>
    </ligand>
</feature>
<dbReference type="InterPro" id="IPR025714">
    <property type="entry name" value="Methyltranfer_dom"/>
</dbReference>
<dbReference type="EC" id="2.1.1.196" evidence="5"/>
<reference evidence="7 8" key="1">
    <citation type="journal article" date="2012" name="J. Bacteriol.">
        <title>Draft genome sequence of Methanobacterium formicicum DSM 3637, an archaebacterium isolated from the methane producer amoeba Pelomyxa palustris.</title>
        <authorList>
            <person name="Gutierrez G."/>
        </authorList>
    </citation>
    <scope>NUCLEOTIDE SEQUENCE [LARGE SCALE GENOMIC DNA]</scope>
    <source>
        <strain evidence="8">DSM 3637 / PP1</strain>
    </source>
</reference>
<sequence>MIPDDEFIQTKNVPGPTKEEVRCLVMCKANISSQDTVVDVGCGSGGLTLESAQRALNVIAFDKNPEAIDLTRKNLEKHGLTSKVQLLEGDALQVLEGINSFDVILVGGSSGDLPLIIKQGYEKLKENGRIVITSILLETRVEAVNAIKNIGLVPDVIEVTIAKGKITERGTMMMGRNPITIISAVKV</sequence>
<feature type="domain" description="Methyltransferase" evidence="6">
    <location>
        <begin position="32"/>
        <end position="139"/>
    </location>
</feature>
<dbReference type="SUPFAM" id="SSF53335">
    <property type="entry name" value="S-adenosyl-L-methionine-dependent methyltransferases"/>
    <property type="match status" value="1"/>
</dbReference>
<dbReference type="OrthoDB" id="6027at2157"/>
<keyword evidence="1 5" id="KW-0169">Cobalamin biosynthesis</keyword>
<dbReference type="PANTHER" id="PTHR43182">
    <property type="entry name" value="COBALT-PRECORRIN-6B C(15)-METHYLTRANSFERASE (DECARBOXYLATING)"/>
    <property type="match status" value="1"/>
</dbReference>
<dbReference type="RefSeq" id="WP_004029857.1">
    <property type="nucleotide sequence ID" value="NZ_AMPO01000002.1"/>
</dbReference>
<evidence type="ECO:0000256" key="5">
    <source>
        <dbReference type="HAMAP-Rule" id="MF_00786"/>
    </source>
</evidence>
<dbReference type="InterPro" id="IPR050714">
    <property type="entry name" value="Cobalamin_biosynth_MTase"/>
</dbReference>
<protein>
    <recommendedName>
        <fullName evidence="5">Probable cobalt-precorrin-6B C(15)-methyltransferase (decarboxylating)</fullName>
        <ecNumber evidence="5">2.1.1.196</ecNumber>
    </recommendedName>
</protein>
<comment type="pathway">
    <text evidence="5">Cofactor biosynthesis; adenosylcobalamin biosynthesis; cob(II)yrinate a,c-diamide from sirohydrochlorin (anaerobic route): step 8/10.</text>
</comment>
<organism evidence="7 8">
    <name type="scientific">Methanobacterium formicicum (strain DSM 3637 / PP1)</name>
    <dbReference type="NCBI Taxonomy" id="1204725"/>
    <lineage>
        <taxon>Archaea</taxon>
        <taxon>Methanobacteriati</taxon>
        <taxon>Methanobacteriota</taxon>
        <taxon>Methanomada group</taxon>
        <taxon>Methanobacteria</taxon>
        <taxon>Methanobacteriales</taxon>
        <taxon>Methanobacteriaceae</taxon>
        <taxon>Methanobacterium</taxon>
    </lineage>
</organism>
<dbReference type="GO" id="GO:0019251">
    <property type="term" value="P:anaerobic cobalamin biosynthetic process"/>
    <property type="evidence" value="ECO:0007669"/>
    <property type="project" value="UniProtKB-UniRule"/>
</dbReference>
<comment type="similarity">
    <text evidence="5">Belongs to the methyltransferase superfamily. Archaeal-type CbiT family.</text>
</comment>
<dbReference type="InterPro" id="IPR023475">
    <property type="entry name" value="CbiT"/>
</dbReference>
<keyword evidence="4 5" id="KW-0949">S-adenosyl-L-methionine</keyword>
<dbReference type="GO" id="GO:0032259">
    <property type="term" value="P:methylation"/>
    <property type="evidence" value="ECO:0007669"/>
    <property type="project" value="UniProtKB-KW"/>
</dbReference>
<comment type="caution">
    <text evidence="7">The sequence shown here is derived from an EMBL/GenBank/DDBJ whole genome shotgun (WGS) entry which is preliminary data.</text>
</comment>
<feature type="binding site" evidence="5">
    <location>
        <position position="17"/>
    </location>
    <ligand>
        <name>S-adenosyl-L-methionine</name>
        <dbReference type="ChEBI" id="CHEBI:59789"/>
    </ligand>
</feature>
<feature type="binding site" evidence="5">
    <location>
        <position position="91"/>
    </location>
    <ligand>
        <name>S-adenosyl-L-methionine</name>
        <dbReference type="ChEBI" id="CHEBI:59789"/>
    </ligand>
</feature>
<feature type="binding site" evidence="5">
    <location>
        <position position="62"/>
    </location>
    <ligand>
        <name>S-adenosyl-L-methionine</name>
        <dbReference type="ChEBI" id="CHEBI:59789"/>
    </ligand>
</feature>
<evidence type="ECO:0000256" key="1">
    <source>
        <dbReference type="ARBA" id="ARBA00022573"/>
    </source>
</evidence>
<keyword evidence="8" id="KW-1185">Reference proteome</keyword>
<dbReference type="CDD" id="cd02440">
    <property type="entry name" value="AdoMet_MTases"/>
    <property type="match status" value="1"/>
</dbReference>
<evidence type="ECO:0000256" key="3">
    <source>
        <dbReference type="ARBA" id="ARBA00022679"/>
    </source>
</evidence>
<dbReference type="UniPathway" id="UPA00148">
    <property type="reaction ID" value="UER00229"/>
</dbReference>
<dbReference type="GO" id="GO:0008276">
    <property type="term" value="F:protein methyltransferase activity"/>
    <property type="evidence" value="ECO:0007669"/>
    <property type="project" value="InterPro"/>
</dbReference>
<name>K2R1S7_METFP</name>
<evidence type="ECO:0000256" key="4">
    <source>
        <dbReference type="ARBA" id="ARBA00022691"/>
    </source>
</evidence>
<dbReference type="HAMAP" id="MF_00786">
    <property type="entry name" value="CbiT"/>
    <property type="match status" value="1"/>
</dbReference>
<dbReference type="PANTHER" id="PTHR43182:SF1">
    <property type="entry name" value="COBALT-PRECORRIN-7 C(5)-METHYLTRANSFERASE"/>
    <property type="match status" value="1"/>
</dbReference>
<dbReference type="Pfam" id="PF13847">
    <property type="entry name" value="Methyltransf_31"/>
    <property type="match status" value="1"/>
</dbReference>
<dbReference type="Gene3D" id="3.40.50.150">
    <property type="entry name" value="Vaccinia Virus protein VP39"/>
    <property type="match status" value="1"/>
</dbReference>
<dbReference type="Proteomes" id="UP000007360">
    <property type="component" value="Unassembled WGS sequence"/>
</dbReference>
<gene>
    <name evidence="5" type="primary">cbiT</name>
    <name evidence="7" type="ORF">A994_03283</name>
</gene>
<dbReference type="GO" id="GO:0043776">
    <property type="term" value="F:cobalt-precorrin-6B C5-methyltransferase activity"/>
    <property type="evidence" value="ECO:0007669"/>
    <property type="project" value="RHEA"/>
</dbReference>
<evidence type="ECO:0000313" key="7">
    <source>
        <dbReference type="EMBL" id="EKF86473.1"/>
    </source>
</evidence>
<dbReference type="NCBIfam" id="TIGR02469">
    <property type="entry name" value="CbiT"/>
    <property type="match status" value="1"/>
</dbReference>
<proteinExistence type="inferred from homology"/>
<keyword evidence="2 5" id="KW-0489">Methyltransferase</keyword>
<dbReference type="InterPro" id="IPR029063">
    <property type="entry name" value="SAM-dependent_MTases_sf"/>
</dbReference>
<dbReference type="PATRIC" id="fig|1204725.3.peg.660"/>
<dbReference type="EMBL" id="AMPO01000002">
    <property type="protein sequence ID" value="EKF86473.1"/>
    <property type="molecule type" value="Genomic_DNA"/>
</dbReference>
<comment type="function">
    <text evidence="5">Catalyzes the methylation of C-15 in cobalt-precorrin-6B followed by the decarboxylation of C-12 to form cobalt-precorrin-7.</text>
</comment>
<evidence type="ECO:0000313" key="8">
    <source>
        <dbReference type="Proteomes" id="UP000007360"/>
    </source>
</evidence>
<evidence type="ECO:0000259" key="6">
    <source>
        <dbReference type="Pfam" id="PF13847"/>
    </source>
</evidence>
<accession>K2R1S7</accession>
<comment type="catalytic activity">
    <reaction evidence="5">
        <text>Co-precorrin-6B + S-adenosyl-L-methionine = Co-precorrin-7 + S-adenosyl-L-homocysteine + CO2</text>
        <dbReference type="Rhea" id="RHEA:36067"/>
        <dbReference type="ChEBI" id="CHEBI:16526"/>
        <dbReference type="ChEBI" id="CHEBI:57856"/>
        <dbReference type="ChEBI" id="CHEBI:59789"/>
        <dbReference type="ChEBI" id="CHEBI:70791"/>
        <dbReference type="ChEBI" id="CHEBI:72780"/>
        <dbReference type="EC" id="2.1.1.196"/>
    </reaction>
</comment>
<keyword evidence="3 5" id="KW-0808">Transferase</keyword>
<dbReference type="InterPro" id="IPR014008">
    <property type="entry name" value="Cbl_synth_MTase_CbiT"/>
</dbReference>
<evidence type="ECO:0000256" key="2">
    <source>
        <dbReference type="ARBA" id="ARBA00022603"/>
    </source>
</evidence>
<dbReference type="AlphaFoldDB" id="K2R1S7"/>